<protein>
    <submittedName>
        <fullName evidence="2">Uncharacterized protein</fullName>
    </submittedName>
</protein>
<gene>
    <name evidence="2" type="ORF">HNQ73_001396</name>
</gene>
<sequence>MTFLLPRLPGPACDVIVRRFLEHGPSAWAGFRSDDLPDQVRFAATGGAPVPAGSLASVRQELVAIARKHGFGQQGARQSHAGFDAEAAAWLARSDLFTTGEALRDDVWAFVAAVMAPDITYWRFGNSTERYAGGVRNTFQRLWMRGRALDRGPGHPERWGLLDALTEDALVQITERPSIGGDHVLALAVAEAWLRAARHHGKGAMEDIMRRAILRIRVRNEIRSLADLPPGDLASFLDGVFGVPDQSATTRGGTLGVLDGPDAAPSRRSEDDKQVEALEDKRSMPGSSVADAARKVRQEAGKRGWLSPKSQSALETLQEGHAHLDRGERNALDYLLGKLSGAGVLADEISCLRAAMAEASVPGGSQDGGPERPRKRSWAIWRAR</sequence>
<keyword evidence="3" id="KW-1185">Reference proteome</keyword>
<dbReference type="EMBL" id="JACHEH010000003">
    <property type="protein sequence ID" value="MBB6167773.1"/>
    <property type="molecule type" value="Genomic_DNA"/>
</dbReference>
<reference evidence="2 3" key="1">
    <citation type="submission" date="2020-08" db="EMBL/GenBank/DDBJ databases">
        <title>Genomic Encyclopedia of Type Strains, Phase IV (KMG-IV): sequencing the most valuable type-strain genomes for metagenomic binning, comparative biology and taxonomic classification.</title>
        <authorList>
            <person name="Goeker M."/>
        </authorList>
    </citation>
    <scope>NUCLEOTIDE SEQUENCE [LARGE SCALE GENOMIC DNA]</scope>
    <source>
        <strain evidence="2 3">DSM 101465</strain>
    </source>
</reference>
<evidence type="ECO:0000313" key="3">
    <source>
        <dbReference type="Proteomes" id="UP000588017"/>
    </source>
</evidence>
<name>A0A841KEA0_9HYPH</name>
<feature type="region of interest" description="Disordered" evidence="1">
    <location>
        <begin position="250"/>
        <end position="318"/>
    </location>
</feature>
<dbReference type="InterPro" id="IPR045920">
    <property type="entry name" value="DUF6339"/>
</dbReference>
<proteinExistence type="predicted"/>
<dbReference type="Proteomes" id="UP000588017">
    <property type="component" value="Unassembled WGS sequence"/>
</dbReference>
<dbReference type="AlphaFoldDB" id="A0A841KEA0"/>
<accession>A0A841KEA0</accession>
<feature type="compositionally biased region" description="Basic and acidic residues" evidence="1">
    <location>
        <begin position="265"/>
        <end position="283"/>
    </location>
</feature>
<feature type="compositionally biased region" description="Basic and acidic residues" evidence="1">
    <location>
        <begin position="292"/>
        <end position="302"/>
    </location>
</feature>
<evidence type="ECO:0000256" key="1">
    <source>
        <dbReference type="SAM" id="MobiDB-lite"/>
    </source>
</evidence>
<feature type="compositionally biased region" description="Basic residues" evidence="1">
    <location>
        <begin position="373"/>
        <end position="384"/>
    </location>
</feature>
<feature type="region of interest" description="Disordered" evidence="1">
    <location>
        <begin position="358"/>
        <end position="384"/>
    </location>
</feature>
<dbReference type="Pfam" id="PF19866">
    <property type="entry name" value="DUF6339"/>
    <property type="match status" value="1"/>
</dbReference>
<comment type="caution">
    <text evidence="2">The sequence shown here is derived from an EMBL/GenBank/DDBJ whole genome shotgun (WGS) entry which is preliminary data.</text>
</comment>
<evidence type="ECO:0000313" key="2">
    <source>
        <dbReference type="EMBL" id="MBB6167773.1"/>
    </source>
</evidence>
<organism evidence="2 3">
    <name type="scientific">Chelatococcus composti</name>
    <dbReference type="NCBI Taxonomy" id="1743235"/>
    <lineage>
        <taxon>Bacteria</taxon>
        <taxon>Pseudomonadati</taxon>
        <taxon>Pseudomonadota</taxon>
        <taxon>Alphaproteobacteria</taxon>
        <taxon>Hyphomicrobiales</taxon>
        <taxon>Chelatococcaceae</taxon>
        <taxon>Chelatococcus</taxon>
    </lineage>
</organism>